<dbReference type="EnsemblMetazoa" id="Aqu2.1.35662_001">
    <property type="protein sequence ID" value="Aqu2.1.35662_001"/>
    <property type="gene ID" value="Aqu2.1.35662"/>
</dbReference>
<dbReference type="AlphaFoldDB" id="A0A1X7V827"/>
<name>A0A1X7V827_AMPQE</name>
<reference evidence="1" key="1">
    <citation type="submission" date="2017-05" db="UniProtKB">
        <authorList>
            <consortium name="EnsemblMetazoa"/>
        </authorList>
    </citation>
    <scope>IDENTIFICATION</scope>
</reference>
<evidence type="ECO:0000313" key="1">
    <source>
        <dbReference type="EnsemblMetazoa" id="Aqu2.1.35662_001"/>
    </source>
</evidence>
<protein>
    <submittedName>
        <fullName evidence="1">Uncharacterized protein</fullName>
    </submittedName>
</protein>
<organism evidence="1">
    <name type="scientific">Amphimedon queenslandica</name>
    <name type="common">Sponge</name>
    <dbReference type="NCBI Taxonomy" id="400682"/>
    <lineage>
        <taxon>Eukaryota</taxon>
        <taxon>Metazoa</taxon>
        <taxon>Porifera</taxon>
        <taxon>Demospongiae</taxon>
        <taxon>Heteroscleromorpha</taxon>
        <taxon>Haplosclerida</taxon>
        <taxon>Niphatidae</taxon>
        <taxon>Amphimedon</taxon>
    </lineage>
</organism>
<accession>A0A1X7V827</accession>
<sequence length="94" mass="11013">MLRRNIDVTVEFVDGARGTVDRYATRTSIKSDHIDVPCDMKRVTSRLMLSKNLYVHSTVFSYTFLTEVFELCCLVEHSIIFQHFYCNIFLANLR</sequence>
<proteinExistence type="predicted"/>
<dbReference type="InParanoid" id="A0A1X7V827"/>